<dbReference type="InterPro" id="IPR038611">
    <property type="entry name" value="Arr_sf"/>
</dbReference>
<feature type="compositionally biased region" description="Polar residues" evidence="1">
    <location>
        <begin position="38"/>
        <end position="48"/>
    </location>
</feature>
<protein>
    <submittedName>
        <fullName evidence="2">Rifampin ADP-ribosyl transferase</fullName>
    </submittedName>
</protein>
<feature type="compositionally biased region" description="Low complexity" evidence="1">
    <location>
        <begin position="11"/>
        <end position="25"/>
    </location>
</feature>
<evidence type="ECO:0000313" key="2">
    <source>
        <dbReference type="EMBL" id="DAG04090.1"/>
    </source>
</evidence>
<feature type="region of interest" description="Disordered" evidence="1">
    <location>
        <begin position="1"/>
        <end position="66"/>
    </location>
</feature>
<dbReference type="GO" id="GO:0016740">
    <property type="term" value="F:transferase activity"/>
    <property type="evidence" value="ECO:0007669"/>
    <property type="project" value="UniProtKB-KW"/>
</dbReference>
<organism evidence="2">
    <name type="scientific">Siphoviridae sp. ctmJp3</name>
    <dbReference type="NCBI Taxonomy" id="2825650"/>
    <lineage>
        <taxon>Viruses</taxon>
        <taxon>Duplodnaviria</taxon>
        <taxon>Heunggongvirae</taxon>
        <taxon>Uroviricota</taxon>
        <taxon>Caudoviricetes</taxon>
    </lineage>
</organism>
<sequence>MKRKGGRWTDSPHSSCSPRSSSHGSAETTTALRDHGNDTPTTKGNTMSVLYHGGAPDLQPGDHIEPGHSRDIHDDCPICRARREKGADAIEGTGHPEQVYCTRYRDYAALYASMYGKGDVYQVRPVGELEASDEDFDGCYRCDRLVIVRAVERHVTLTPKRRRKVIRLMQRLDDGPCINPLPRNATPQMVEKFIQRSAADTMHIMRQAERSIR</sequence>
<dbReference type="Gene3D" id="3.20.170.40">
    <property type="entry name" value="Rifampin ADP-ribosyltransferase domain"/>
    <property type="match status" value="1"/>
</dbReference>
<evidence type="ECO:0000256" key="1">
    <source>
        <dbReference type="SAM" id="MobiDB-lite"/>
    </source>
</evidence>
<accession>A0A8S5VBE2</accession>
<reference evidence="2" key="1">
    <citation type="journal article" date="2021" name="Proc. Natl. Acad. Sci. U.S.A.">
        <title>A Catalog of Tens of Thousands of Viruses from Human Metagenomes Reveals Hidden Associations with Chronic Diseases.</title>
        <authorList>
            <person name="Tisza M.J."/>
            <person name="Buck C.B."/>
        </authorList>
    </citation>
    <scope>NUCLEOTIDE SEQUENCE</scope>
    <source>
        <strain evidence="2">CtmJp3</strain>
    </source>
</reference>
<name>A0A8S5VBE2_9CAUD</name>
<dbReference type="EMBL" id="BK016238">
    <property type="protein sequence ID" value="DAG04090.1"/>
    <property type="molecule type" value="Genomic_DNA"/>
</dbReference>
<proteinExistence type="predicted"/>
<keyword evidence="2" id="KW-0808">Transferase</keyword>